<feature type="domain" description="C2H2-type" evidence="10">
    <location>
        <begin position="396"/>
        <end position="423"/>
    </location>
</feature>
<reference evidence="12" key="1">
    <citation type="submission" date="2025-08" db="UniProtKB">
        <authorList>
            <consortium name="RefSeq"/>
        </authorList>
    </citation>
    <scope>IDENTIFICATION</scope>
    <source>
        <tissue evidence="12">Whole larvae</tissue>
    </source>
</reference>
<evidence type="ECO:0000256" key="7">
    <source>
        <dbReference type="ARBA" id="ARBA00023242"/>
    </source>
</evidence>
<comment type="subcellular location">
    <subcellularLocation>
        <location evidence="1">Nucleus</location>
    </subcellularLocation>
</comment>
<feature type="domain" description="C2H2-type" evidence="10">
    <location>
        <begin position="195"/>
        <end position="222"/>
    </location>
</feature>
<dbReference type="PROSITE" id="PS00028">
    <property type="entry name" value="ZINC_FINGER_C2H2_1"/>
    <property type="match status" value="7"/>
</dbReference>
<evidence type="ECO:0000313" key="12">
    <source>
        <dbReference type="RefSeq" id="XP_052750032.1"/>
    </source>
</evidence>
<dbReference type="InterPro" id="IPR036236">
    <property type="entry name" value="Znf_C2H2_sf"/>
</dbReference>
<dbReference type="PANTHER" id="PTHR24390:SF159">
    <property type="entry name" value="GROWTH FACTOR INDEPENDENT 1 TRANSCRIPTIONAL REPRESSOR"/>
    <property type="match status" value="1"/>
</dbReference>
<dbReference type="Gene3D" id="3.30.160.60">
    <property type="entry name" value="Classic Zinc Finger"/>
    <property type="match status" value="6"/>
</dbReference>
<dbReference type="InterPro" id="IPR013087">
    <property type="entry name" value="Znf_C2H2_type"/>
</dbReference>
<feature type="domain" description="C2H2-type" evidence="10">
    <location>
        <begin position="452"/>
        <end position="480"/>
    </location>
</feature>
<feature type="compositionally biased region" description="Low complexity" evidence="9">
    <location>
        <begin position="121"/>
        <end position="130"/>
    </location>
</feature>
<dbReference type="PROSITE" id="PS50157">
    <property type="entry name" value="ZINC_FINGER_C2H2_2"/>
    <property type="match status" value="9"/>
</dbReference>
<keyword evidence="6" id="KW-0238">DNA-binding</keyword>
<evidence type="ECO:0000256" key="5">
    <source>
        <dbReference type="ARBA" id="ARBA00022833"/>
    </source>
</evidence>
<feature type="domain" description="C2H2-type" evidence="10">
    <location>
        <begin position="223"/>
        <end position="251"/>
    </location>
</feature>
<keyword evidence="4 8" id="KW-0863">Zinc-finger</keyword>
<dbReference type="GeneID" id="113521338"/>
<feature type="compositionally biased region" description="Basic residues" evidence="9">
    <location>
        <begin position="161"/>
        <end position="170"/>
    </location>
</feature>
<dbReference type="Proteomes" id="UP001652740">
    <property type="component" value="Unplaced"/>
</dbReference>
<sequence>MANAKSRLKAPKSAPTKSRGRGRPKSGLTVTKKAVKSVMRRNINGKSTVSEDKVQFLLQNGSLMKEITNEASKSKIEVMLNSRLMSKSGRIRKKSKDHLKLIDNILKSELMIEDIKARAKASSANNNNDSETSDQNETVSSSNSIIPKNNVKKTAVEPNKKLKKNMRCKSKTTEKKSSKCKTMVNNDLLPLIPVFQCHDCGKTFNTKSSISRHMYIHLNLKTHKCNVCSKKYRKKSNLQAHMRQRHLDTVPASQSEPQYEMCHICDTTHETLSTHLSTHIGNDNFLQCVYCDKKFSNHVILVQHEKQHLVNGGFQCTICNMSYSTSTLLDMHMKRHLNIKQYICQYCGKEFLRINSMRRHVQVCHAGLRIQCPICKKNLKGHLSEHMRVHENKRPHECAQCGQRFTQSTQLNVHLRSHTGDRPYPCRICDRRFSHSNALILHIRRHTGEKPFQCAMCPLFFSQLPHMKAHMRNIHRKENAYKCQNCNQFFKLKAHLEKHITTCVIGDKEPNFQGNIEASVKSEEIEVESVMSLSRMRYLLALLLTMIATKAKLKYLGFNKRSIDDILVESLEGMGQIACKDESLTPLQRLKTNIQILLNGTVPKEQMEKFKMENKTTEDILELLTDEQKTT</sequence>
<accession>A0ABM3MFI4</accession>
<dbReference type="PANTHER" id="PTHR24390">
    <property type="entry name" value="ZINC FINGER PROTEIN"/>
    <property type="match status" value="1"/>
</dbReference>
<proteinExistence type="predicted"/>
<keyword evidence="3" id="KW-0677">Repeat</keyword>
<feature type="domain" description="C2H2-type" evidence="10">
    <location>
        <begin position="314"/>
        <end position="341"/>
    </location>
</feature>
<protein>
    <submittedName>
        <fullName evidence="12">Zinc finger protein 37 homolog</fullName>
    </submittedName>
</protein>
<evidence type="ECO:0000256" key="8">
    <source>
        <dbReference type="PROSITE-ProRule" id="PRU00042"/>
    </source>
</evidence>
<feature type="domain" description="C2H2-type" evidence="10">
    <location>
        <begin position="481"/>
        <end position="509"/>
    </location>
</feature>
<feature type="domain" description="C2H2-type" evidence="10">
    <location>
        <begin position="424"/>
        <end position="451"/>
    </location>
</feature>
<evidence type="ECO:0000313" key="11">
    <source>
        <dbReference type="Proteomes" id="UP001652740"/>
    </source>
</evidence>
<evidence type="ECO:0000256" key="2">
    <source>
        <dbReference type="ARBA" id="ARBA00022723"/>
    </source>
</evidence>
<dbReference type="SMART" id="SM00355">
    <property type="entry name" value="ZnF_C2H2"/>
    <property type="match status" value="11"/>
</dbReference>
<evidence type="ECO:0000256" key="1">
    <source>
        <dbReference type="ARBA" id="ARBA00004123"/>
    </source>
</evidence>
<gene>
    <name evidence="12" type="primary">LOC113521338</name>
</gene>
<evidence type="ECO:0000256" key="9">
    <source>
        <dbReference type="SAM" id="MobiDB-lite"/>
    </source>
</evidence>
<dbReference type="RefSeq" id="XP_052750032.1">
    <property type="nucleotide sequence ID" value="XM_052894072.1"/>
</dbReference>
<feature type="compositionally biased region" description="Polar residues" evidence="9">
    <location>
        <begin position="135"/>
        <end position="147"/>
    </location>
</feature>
<feature type="region of interest" description="Disordered" evidence="9">
    <location>
        <begin position="121"/>
        <end position="175"/>
    </location>
</feature>
<keyword evidence="7" id="KW-0539">Nucleus</keyword>
<organism evidence="11 12">
    <name type="scientific">Galleria mellonella</name>
    <name type="common">Greater wax moth</name>
    <dbReference type="NCBI Taxonomy" id="7137"/>
    <lineage>
        <taxon>Eukaryota</taxon>
        <taxon>Metazoa</taxon>
        <taxon>Ecdysozoa</taxon>
        <taxon>Arthropoda</taxon>
        <taxon>Hexapoda</taxon>
        <taxon>Insecta</taxon>
        <taxon>Pterygota</taxon>
        <taxon>Neoptera</taxon>
        <taxon>Endopterygota</taxon>
        <taxon>Lepidoptera</taxon>
        <taxon>Glossata</taxon>
        <taxon>Ditrysia</taxon>
        <taxon>Pyraloidea</taxon>
        <taxon>Pyralidae</taxon>
        <taxon>Galleriinae</taxon>
        <taxon>Galleria</taxon>
    </lineage>
</organism>
<keyword evidence="5" id="KW-0862">Zinc</keyword>
<evidence type="ECO:0000259" key="10">
    <source>
        <dbReference type="PROSITE" id="PS50157"/>
    </source>
</evidence>
<feature type="compositionally biased region" description="Basic residues" evidence="9">
    <location>
        <begin position="1"/>
        <end position="10"/>
    </location>
</feature>
<keyword evidence="11" id="KW-1185">Reference proteome</keyword>
<feature type="domain" description="C2H2-type" evidence="10">
    <location>
        <begin position="342"/>
        <end position="370"/>
    </location>
</feature>
<evidence type="ECO:0000256" key="3">
    <source>
        <dbReference type="ARBA" id="ARBA00022737"/>
    </source>
</evidence>
<dbReference type="SUPFAM" id="SSF57667">
    <property type="entry name" value="beta-beta-alpha zinc fingers"/>
    <property type="match status" value="6"/>
</dbReference>
<feature type="region of interest" description="Disordered" evidence="9">
    <location>
        <begin position="1"/>
        <end position="30"/>
    </location>
</feature>
<name>A0ABM3MFI4_GALME</name>
<feature type="domain" description="C2H2-type" evidence="10">
    <location>
        <begin position="286"/>
        <end position="308"/>
    </location>
</feature>
<evidence type="ECO:0000256" key="6">
    <source>
        <dbReference type="ARBA" id="ARBA00023125"/>
    </source>
</evidence>
<keyword evidence="2" id="KW-0479">Metal-binding</keyword>
<evidence type="ECO:0000256" key="4">
    <source>
        <dbReference type="ARBA" id="ARBA00022771"/>
    </source>
</evidence>
<dbReference type="Pfam" id="PF00096">
    <property type="entry name" value="zf-C2H2"/>
    <property type="match status" value="7"/>
</dbReference>